<evidence type="ECO:0000256" key="1">
    <source>
        <dbReference type="ARBA" id="ARBA00012528"/>
    </source>
</evidence>
<evidence type="ECO:0000259" key="4">
    <source>
        <dbReference type="PROSITE" id="PS50110"/>
    </source>
</evidence>
<keyword evidence="6" id="KW-0548">Nucleotidyltransferase</keyword>
<evidence type="ECO:0000256" key="3">
    <source>
        <dbReference type="PROSITE-ProRule" id="PRU00169"/>
    </source>
</evidence>
<gene>
    <name evidence="6" type="ORF">V6E02_05880</name>
</gene>
<dbReference type="InterPro" id="IPR000160">
    <property type="entry name" value="GGDEF_dom"/>
</dbReference>
<dbReference type="InterPro" id="IPR011006">
    <property type="entry name" value="CheY-like_superfamily"/>
</dbReference>
<dbReference type="NCBIfam" id="TIGR00254">
    <property type="entry name" value="GGDEF"/>
    <property type="match status" value="1"/>
</dbReference>
<evidence type="ECO:0000313" key="7">
    <source>
        <dbReference type="Proteomes" id="UP001482231"/>
    </source>
</evidence>
<dbReference type="CDD" id="cd01949">
    <property type="entry name" value="GGDEF"/>
    <property type="match status" value="1"/>
</dbReference>
<name>A0ABV0EG91_9BURK</name>
<feature type="domain" description="Response regulatory" evidence="4">
    <location>
        <begin position="242"/>
        <end position="358"/>
    </location>
</feature>
<comment type="catalytic activity">
    <reaction evidence="2">
        <text>2 GTP = 3',3'-c-di-GMP + 2 diphosphate</text>
        <dbReference type="Rhea" id="RHEA:24898"/>
        <dbReference type="ChEBI" id="CHEBI:33019"/>
        <dbReference type="ChEBI" id="CHEBI:37565"/>
        <dbReference type="ChEBI" id="CHEBI:58805"/>
        <dbReference type="EC" id="2.7.7.65"/>
    </reaction>
</comment>
<keyword evidence="7" id="KW-1185">Reference proteome</keyword>
<evidence type="ECO:0000256" key="2">
    <source>
        <dbReference type="ARBA" id="ARBA00034247"/>
    </source>
</evidence>
<dbReference type="RefSeq" id="WP_347307845.1">
    <property type="nucleotide sequence ID" value="NZ_JBAJEX010000003.1"/>
</dbReference>
<dbReference type="InterPro" id="IPR050469">
    <property type="entry name" value="Diguanylate_Cyclase"/>
</dbReference>
<dbReference type="InterPro" id="IPR029787">
    <property type="entry name" value="Nucleotide_cyclase"/>
</dbReference>
<dbReference type="PANTHER" id="PTHR45138:SF9">
    <property type="entry name" value="DIGUANYLATE CYCLASE DGCM-RELATED"/>
    <property type="match status" value="1"/>
</dbReference>
<feature type="domain" description="GGDEF" evidence="5">
    <location>
        <begin position="398"/>
        <end position="528"/>
    </location>
</feature>
<dbReference type="PANTHER" id="PTHR45138">
    <property type="entry name" value="REGULATORY COMPONENTS OF SENSORY TRANSDUCTION SYSTEM"/>
    <property type="match status" value="1"/>
</dbReference>
<keyword evidence="6" id="KW-0808">Transferase</keyword>
<dbReference type="Gene3D" id="3.40.50.2300">
    <property type="match status" value="1"/>
</dbReference>
<dbReference type="Proteomes" id="UP001482231">
    <property type="component" value="Unassembled WGS sequence"/>
</dbReference>
<dbReference type="InterPro" id="IPR043128">
    <property type="entry name" value="Rev_trsase/Diguanyl_cyclase"/>
</dbReference>
<dbReference type="PROSITE" id="PS50110">
    <property type="entry name" value="RESPONSE_REGULATORY"/>
    <property type="match status" value="1"/>
</dbReference>
<sequence length="528" mass="59228">MPAPTALLSRLRLVQEAWRRYRDVPSLERFVELAVGVNSFAEFLRHSQATALCHAAHELEQAVLALFDPGVAHPLPETAMTELARHLAALTAQVEAQVKAAAGRPERRQGLTSGDVPAAAPQDWLIGHASERWCALMEQLAHFGSPLRFLRWDDDLPETGASLLLVDLRSLPLPEWRARLAQLRASQPGSRILCLEVRSDFEELHAALAGGADHCLLEGTPLYVLVERILELRQREEPEAGRVLIVEDSRTAGELIRRTLAENAIACEIVQDPRETLPALRRFNPDLVLMDMYMPGCTGVELSRMIRQHPQFLSVPIVYLSAETNVALQVDAMRLGGDHFLTKPFNPVFLNALVRTQIERYRAMRRTMHHDSLTGLLNHTSGKSTLEVLLANLPAEKTGLSVVMLDIDHFKQVNDRYGHPVGDQVIRSLSWLLRQRLRRSDLLCRYGGEEFLIALPHTTPQQAFTIMDRIREDFARVRHPYRDSFFQTTASGGIAGFPTYETADALIQAADEALYEAKRSGRNRLVLA</sequence>
<dbReference type="Gene3D" id="3.30.70.270">
    <property type="match status" value="1"/>
</dbReference>
<dbReference type="GO" id="GO:0052621">
    <property type="term" value="F:diguanylate cyclase activity"/>
    <property type="evidence" value="ECO:0007669"/>
    <property type="project" value="UniProtKB-EC"/>
</dbReference>
<dbReference type="SUPFAM" id="SSF52172">
    <property type="entry name" value="CheY-like"/>
    <property type="match status" value="1"/>
</dbReference>
<dbReference type="EMBL" id="JBAJEX010000003">
    <property type="protein sequence ID" value="MEO1766738.1"/>
    <property type="molecule type" value="Genomic_DNA"/>
</dbReference>
<feature type="modified residue" description="4-aspartylphosphate" evidence="3">
    <location>
        <position position="291"/>
    </location>
</feature>
<dbReference type="InterPro" id="IPR001789">
    <property type="entry name" value="Sig_transdc_resp-reg_receiver"/>
</dbReference>
<dbReference type="EC" id="2.7.7.65" evidence="1"/>
<dbReference type="CDD" id="cd00156">
    <property type="entry name" value="REC"/>
    <property type="match status" value="1"/>
</dbReference>
<dbReference type="SMART" id="SM00448">
    <property type="entry name" value="REC"/>
    <property type="match status" value="1"/>
</dbReference>
<dbReference type="Pfam" id="PF00990">
    <property type="entry name" value="GGDEF"/>
    <property type="match status" value="1"/>
</dbReference>
<protein>
    <recommendedName>
        <fullName evidence="1">diguanylate cyclase</fullName>
        <ecNumber evidence="1">2.7.7.65</ecNumber>
    </recommendedName>
</protein>
<dbReference type="SUPFAM" id="SSF55073">
    <property type="entry name" value="Nucleotide cyclase"/>
    <property type="match status" value="1"/>
</dbReference>
<dbReference type="SMART" id="SM00267">
    <property type="entry name" value="GGDEF"/>
    <property type="match status" value="1"/>
</dbReference>
<dbReference type="PROSITE" id="PS50887">
    <property type="entry name" value="GGDEF"/>
    <property type="match status" value="1"/>
</dbReference>
<keyword evidence="3" id="KW-0597">Phosphoprotein</keyword>
<comment type="caution">
    <text evidence="6">The sequence shown here is derived from an EMBL/GenBank/DDBJ whole genome shotgun (WGS) entry which is preliminary data.</text>
</comment>
<reference evidence="6 7" key="1">
    <citation type="submission" date="2024-02" db="EMBL/GenBank/DDBJ databases">
        <title>New thermophilic sulfur-oxidizing bacteria from a hot springs of the Uzon caldera (Kamchatka, Russia).</title>
        <authorList>
            <person name="Dukat A.M."/>
            <person name="Elcheninov A.G."/>
            <person name="Frolov E.N."/>
        </authorList>
    </citation>
    <scope>NUCLEOTIDE SEQUENCE [LARGE SCALE GENOMIC DNA]</scope>
    <source>
        <strain evidence="6 7">AK1</strain>
    </source>
</reference>
<proteinExistence type="predicted"/>
<dbReference type="Pfam" id="PF00072">
    <property type="entry name" value="Response_reg"/>
    <property type="match status" value="1"/>
</dbReference>
<evidence type="ECO:0000313" key="6">
    <source>
        <dbReference type="EMBL" id="MEO1766738.1"/>
    </source>
</evidence>
<accession>A0ABV0EG91</accession>
<organism evidence="6 7">
    <name type="scientific">Thiobacter aerophilum</name>
    <dbReference type="NCBI Taxonomy" id="3121275"/>
    <lineage>
        <taxon>Bacteria</taxon>
        <taxon>Pseudomonadati</taxon>
        <taxon>Pseudomonadota</taxon>
        <taxon>Betaproteobacteria</taxon>
        <taxon>Burkholderiales</taxon>
        <taxon>Thiobacteraceae</taxon>
        <taxon>Thiobacter</taxon>
    </lineage>
</organism>
<evidence type="ECO:0000259" key="5">
    <source>
        <dbReference type="PROSITE" id="PS50887"/>
    </source>
</evidence>